<dbReference type="EMBL" id="QTSX02002886">
    <property type="protein sequence ID" value="KAJ9073789.1"/>
    <property type="molecule type" value="Genomic_DNA"/>
</dbReference>
<proteinExistence type="predicted"/>
<accession>A0ACC2TGJ3</accession>
<name>A0ACC2TGJ3_9FUNG</name>
<comment type="caution">
    <text evidence="1">The sequence shown here is derived from an EMBL/GenBank/DDBJ whole genome shotgun (WGS) entry which is preliminary data.</text>
</comment>
<reference evidence="1" key="1">
    <citation type="submission" date="2022-04" db="EMBL/GenBank/DDBJ databases">
        <title>Genome of the entomopathogenic fungus Entomophthora muscae.</title>
        <authorList>
            <person name="Elya C."/>
            <person name="Lovett B.R."/>
            <person name="Lee E."/>
            <person name="Macias A.M."/>
            <person name="Hajek A.E."/>
            <person name="De Bivort B.L."/>
            <person name="Kasson M.T."/>
            <person name="De Fine Licht H.H."/>
            <person name="Stajich J.E."/>
        </authorList>
    </citation>
    <scope>NUCLEOTIDE SEQUENCE</scope>
    <source>
        <strain evidence="1">Berkeley</strain>
    </source>
</reference>
<gene>
    <name evidence="1" type="primary">sec1_2</name>
    <name evidence="1" type="ORF">DSO57_1012777</name>
</gene>
<sequence>MTSFIDIVRDGFIENVKKLPSDAWKVVIMDTQSREIFSSVCQEFDLLSENVTAIEDISSKRGAAVELSAVYYISPSVPTVELLLQDLSPTPKYRSASVFFLSEPSADISRLISGSPASKLIDFKSLNINYFPFESRVFTFKDPEAFHKLYFSSNQEIGAEIANMAGKLLDVCVSLGENPVVRYQAMSTGLNSPQAIALAFQAEMDRYLELYPTFPPKESTAHGRSVMLILDRATDLYAPLLHELTYQALVTDLLGLEEGKFYRHTFVNGLGKETEDTIILDESDPIWNSMRHMHIADCVQELVKQFKVAVSDNPAAASMLKRRQDGQNASLKDMREIVASVPELQELSKKYSAHMDIAGKCMEHLRNLGLDNAIDCEQNLVTGVTSDGEPVKNALTDMAPLLTEATLPSDDKLRLLMIYGLSRQGDYDRKRLEAHANLNDADKAAITNMSLFSSNKPATKPKEVQKLLNPFRRTVNPKDEDENPYALSRYVPQVKKIIQDQISKAIAPEEFPFVKEQESAEIKNPVRSLRVNRPTWQKKSDAGPSKAQGGRILVFIAGGLTYSEIRSVYEISKVIKRDVLIGTTHILCPKDFLASLREIKAQNAPRPRSSSGSQAPVPQFGASLAPHPVRREKTMPNSPDTISSEASSPVSKSFGFSKFLKFG</sequence>
<keyword evidence="2" id="KW-1185">Reference proteome</keyword>
<protein>
    <submittedName>
        <fullName evidence="1">Syntaxin binding protein 1</fullName>
    </submittedName>
</protein>
<evidence type="ECO:0000313" key="1">
    <source>
        <dbReference type="EMBL" id="KAJ9073789.1"/>
    </source>
</evidence>
<organism evidence="1 2">
    <name type="scientific">Entomophthora muscae</name>
    <dbReference type="NCBI Taxonomy" id="34485"/>
    <lineage>
        <taxon>Eukaryota</taxon>
        <taxon>Fungi</taxon>
        <taxon>Fungi incertae sedis</taxon>
        <taxon>Zoopagomycota</taxon>
        <taxon>Entomophthoromycotina</taxon>
        <taxon>Entomophthoromycetes</taxon>
        <taxon>Entomophthorales</taxon>
        <taxon>Entomophthoraceae</taxon>
        <taxon>Entomophthora</taxon>
    </lineage>
</organism>
<dbReference type="Proteomes" id="UP001165960">
    <property type="component" value="Unassembled WGS sequence"/>
</dbReference>
<evidence type="ECO:0000313" key="2">
    <source>
        <dbReference type="Proteomes" id="UP001165960"/>
    </source>
</evidence>